<dbReference type="Proteomes" id="UP001517247">
    <property type="component" value="Unassembled WGS sequence"/>
</dbReference>
<reference evidence="2 3" key="1">
    <citation type="submission" date="2024-12" db="EMBL/GenBank/DDBJ databases">
        <authorList>
            <person name="Hu S."/>
        </authorList>
    </citation>
    <scope>NUCLEOTIDE SEQUENCE [LARGE SCALE GENOMIC DNA]</scope>
    <source>
        <strain evidence="2 3">THG-T11</strain>
    </source>
</reference>
<name>A0ABW9J429_9SPHI</name>
<keyword evidence="1" id="KW-1133">Transmembrane helix</keyword>
<feature type="transmembrane region" description="Helical" evidence="1">
    <location>
        <begin position="80"/>
        <end position="101"/>
    </location>
</feature>
<feature type="transmembrane region" description="Helical" evidence="1">
    <location>
        <begin position="107"/>
        <end position="128"/>
    </location>
</feature>
<keyword evidence="1" id="KW-0472">Membrane</keyword>
<dbReference type="EMBL" id="SSHJ02000001">
    <property type="protein sequence ID" value="MFN0254895.1"/>
    <property type="molecule type" value="Genomic_DNA"/>
</dbReference>
<evidence type="ECO:0000256" key="1">
    <source>
        <dbReference type="SAM" id="Phobius"/>
    </source>
</evidence>
<comment type="caution">
    <text evidence="2">The sequence shown here is derived from an EMBL/GenBank/DDBJ whole genome shotgun (WGS) entry which is preliminary data.</text>
</comment>
<evidence type="ECO:0000313" key="2">
    <source>
        <dbReference type="EMBL" id="MFN0254895.1"/>
    </source>
</evidence>
<feature type="transmembrane region" description="Helical" evidence="1">
    <location>
        <begin position="20"/>
        <end position="40"/>
    </location>
</feature>
<evidence type="ECO:0000313" key="3">
    <source>
        <dbReference type="Proteomes" id="UP001517247"/>
    </source>
</evidence>
<dbReference type="Pfam" id="PF07843">
    <property type="entry name" value="DUF1634"/>
    <property type="match status" value="1"/>
</dbReference>
<sequence>MEQAKNINDKDIQSLVGNLLRAGVYISMGIVIIGGIIYLFDHSAEKIDYAAFDFNKVSLKTVATIFSEVLTFKGAAIVQFGLLMLIFTPIARVLMAVVSFFLEKDYLYVLIGLIVLAIIMASLSGGFAH</sequence>
<dbReference type="RefSeq" id="WP_138722009.1">
    <property type="nucleotide sequence ID" value="NZ_SSHJ02000001.1"/>
</dbReference>
<gene>
    <name evidence="2" type="ORF">E6A44_004885</name>
</gene>
<accession>A0ABW9J429</accession>
<proteinExistence type="predicted"/>
<keyword evidence="3" id="KW-1185">Reference proteome</keyword>
<keyword evidence="1" id="KW-0812">Transmembrane</keyword>
<protein>
    <submittedName>
        <fullName evidence="2">DUF1634 domain-containing protein</fullName>
    </submittedName>
</protein>
<dbReference type="InterPro" id="IPR012861">
    <property type="entry name" value="DUF1634"/>
</dbReference>
<organism evidence="2 3">
    <name type="scientific">Pedobacter ureilyticus</name>
    <dbReference type="NCBI Taxonomy" id="1393051"/>
    <lineage>
        <taxon>Bacteria</taxon>
        <taxon>Pseudomonadati</taxon>
        <taxon>Bacteroidota</taxon>
        <taxon>Sphingobacteriia</taxon>
        <taxon>Sphingobacteriales</taxon>
        <taxon>Sphingobacteriaceae</taxon>
        <taxon>Pedobacter</taxon>
    </lineage>
</organism>